<dbReference type="EMBL" id="GEDG01018065">
    <property type="protein sequence ID" value="JAP21111.1"/>
    <property type="molecule type" value="Transcribed_RNA"/>
</dbReference>
<reference evidence="1" key="1">
    <citation type="submission" date="2015-12" db="EMBL/GenBank/DDBJ databases">
        <title>Gene expression during late stages of embryo sac development: a critical building block for successful pollen-pistil interactions.</title>
        <authorList>
            <person name="Liu Y."/>
            <person name="Joly V."/>
            <person name="Sabar M."/>
            <person name="Matton D.P."/>
        </authorList>
    </citation>
    <scope>NUCLEOTIDE SEQUENCE</scope>
</reference>
<proteinExistence type="predicted"/>
<dbReference type="AlphaFoldDB" id="A0A0V0HLT8"/>
<protein>
    <submittedName>
        <fullName evidence="1">Putative ovule protein</fullName>
    </submittedName>
</protein>
<name>A0A0V0HLT8_SOLCH</name>
<sequence>MVQHYLITYKNKGIILLCRIKNHVFCKCTKGEDTRITIKAILCWSNQLIKQCRVMSVKKFLIVFF</sequence>
<evidence type="ECO:0000313" key="1">
    <source>
        <dbReference type="EMBL" id="JAP21111.1"/>
    </source>
</evidence>
<accession>A0A0V0HLT8</accession>
<organism evidence="1">
    <name type="scientific">Solanum chacoense</name>
    <name type="common">Chaco potato</name>
    <dbReference type="NCBI Taxonomy" id="4108"/>
    <lineage>
        <taxon>Eukaryota</taxon>
        <taxon>Viridiplantae</taxon>
        <taxon>Streptophyta</taxon>
        <taxon>Embryophyta</taxon>
        <taxon>Tracheophyta</taxon>
        <taxon>Spermatophyta</taxon>
        <taxon>Magnoliopsida</taxon>
        <taxon>eudicotyledons</taxon>
        <taxon>Gunneridae</taxon>
        <taxon>Pentapetalae</taxon>
        <taxon>asterids</taxon>
        <taxon>lamiids</taxon>
        <taxon>Solanales</taxon>
        <taxon>Solanaceae</taxon>
        <taxon>Solanoideae</taxon>
        <taxon>Solaneae</taxon>
        <taxon>Solanum</taxon>
    </lineage>
</organism>